<accession>A0ACC6SFJ4</accession>
<keyword evidence="2" id="KW-1185">Reference proteome</keyword>
<gene>
    <name evidence="1" type="primary">asnB</name>
    <name evidence="1" type="ORF">WMO40_19220</name>
</gene>
<keyword evidence="1" id="KW-0436">Ligase</keyword>
<dbReference type="EMBL" id="JBBMEW010000023">
    <property type="protein sequence ID" value="MEQ2528812.1"/>
    <property type="molecule type" value="Genomic_DNA"/>
</dbReference>
<evidence type="ECO:0000313" key="2">
    <source>
        <dbReference type="Proteomes" id="UP001439875"/>
    </source>
</evidence>
<organism evidence="1 2">
    <name type="scientific">Robertmurraya yapensis</name>
    <name type="common">ex Hitch et al 2024</name>
    <dbReference type="NCBI Taxonomy" id="3133160"/>
    <lineage>
        <taxon>Bacteria</taxon>
        <taxon>Bacillati</taxon>
        <taxon>Bacillota</taxon>
        <taxon>Bacilli</taxon>
        <taxon>Bacillales</taxon>
        <taxon>Bacillaceae</taxon>
        <taxon>Robertmurraya</taxon>
    </lineage>
</organism>
<name>A0ACC6SFJ4_9BACI</name>
<comment type="caution">
    <text evidence="1">The sequence shown here is derived from an EMBL/GenBank/DDBJ whole genome shotgun (WGS) entry which is preliminary data.</text>
</comment>
<proteinExistence type="predicted"/>
<sequence length="637" mass="73395">MCGFVGVLRNNNVEETDHRKWNNALFSIHHRGPDATGEYKDKRVELGFKRLSIIDLEQGHQPLTYEGRYHIVFNGEIYNYVELRESLIKLGYSFQTMSDTEVIVAMYAHIGPECVHELRGMFAFVIWDSKEEVLFAARDPFGIKPFYYYETEERFIFSSEQKSIRCLTDENELSTASLQHYLTYQYVPEPSSLSKSILKLSPGHFVLKESNKKTVTKCFHNKMFFPKNDDFSNIVRKTRKVLEDSVEKHMRSDVPVGAFLSSGIDSTTMVALARKHNPWLKTFTAGFEVEGYSEVEIAKETAEKLEVENVHKLITAEEVIKELRNIIWHMDDPVADPAAIPLYFIAKEASKHVKVVLSGEGADELFGGYNIYREPLSLQGITRLPNWLKTGLRKGAGIVPDGVKGKSYLYRGTTPLEDRYIGNAFIFSESEKKKILLEYMANQPYTEITRDLYRDATLYGQSSKMQYIDIHTWLPGDILVKADRMSMAHSLELRVPFLDKEVFEVAREIPDQMKIANGTTKFVLREAVKDLVPNFIVDRKKLGFPVPIRLWLKNELYDWAKDAINNSSTIGTIFNKSELISLLEEHAIGKKDNSRKLWTVLTFMIWYSIYEEKEFEKISDTNVQDGLVIQQEYAFVD</sequence>
<dbReference type="Proteomes" id="UP001439875">
    <property type="component" value="Unassembled WGS sequence"/>
</dbReference>
<protein>
    <submittedName>
        <fullName evidence="1">Asparagine synthase (Glutamine-hydrolyzing)</fullName>
        <ecNumber evidence="1">6.3.5.4</ecNumber>
    </submittedName>
</protein>
<evidence type="ECO:0000313" key="1">
    <source>
        <dbReference type="EMBL" id="MEQ2528812.1"/>
    </source>
</evidence>
<reference evidence="1" key="1">
    <citation type="submission" date="2024-03" db="EMBL/GenBank/DDBJ databases">
        <title>Human intestinal bacterial collection.</title>
        <authorList>
            <person name="Pauvert C."/>
            <person name="Hitch T.C.A."/>
            <person name="Clavel T."/>
        </authorList>
    </citation>
    <scope>NUCLEOTIDE SEQUENCE</scope>
    <source>
        <strain evidence="1">CLA-AA-H227</strain>
    </source>
</reference>
<dbReference type="EC" id="6.3.5.4" evidence="1"/>